<name>A0AAE0BYI1_9CHLO</name>
<dbReference type="EMBL" id="LGRX02031836">
    <property type="protein sequence ID" value="KAK3244454.1"/>
    <property type="molecule type" value="Genomic_DNA"/>
</dbReference>
<reference evidence="1 2" key="1">
    <citation type="journal article" date="2015" name="Genome Biol. Evol.">
        <title>Comparative Genomics of a Bacterivorous Green Alga Reveals Evolutionary Causalities and Consequences of Phago-Mixotrophic Mode of Nutrition.</title>
        <authorList>
            <person name="Burns J.A."/>
            <person name="Paasch A."/>
            <person name="Narechania A."/>
            <person name="Kim E."/>
        </authorList>
    </citation>
    <scope>NUCLEOTIDE SEQUENCE [LARGE SCALE GENOMIC DNA]</scope>
    <source>
        <strain evidence="1 2">PLY_AMNH</strain>
    </source>
</reference>
<gene>
    <name evidence="1" type="ORF">CYMTET_45931</name>
</gene>
<dbReference type="Proteomes" id="UP001190700">
    <property type="component" value="Unassembled WGS sequence"/>
</dbReference>
<protein>
    <submittedName>
        <fullName evidence="1">Uncharacterized protein</fullName>
    </submittedName>
</protein>
<sequence>MNTNFQTTKPEALVLGSVEGVTLSFKDALLAYCEQYLPEDTDITVQLAGDGAGVFRGVSQTTVAFKVIVPQAERDPDFHGLNSPFSSQSVLCFEGKEAYHEVKEAMGRLLTELADIEENGLKHGDTTYTLTKKGGGDMNG</sequence>
<dbReference type="AlphaFoldDB" id="A0AAE0BYI1"/>
<accession>A0AAE0BYI1</accession>
<comment type="caution">
    <text evidence="1">The sequence shown here is derived from an EMBL/GenBank/DDBJ whole genome shotgun (WGS) entry which is preliminary data.</text>
</comment>
<proteinExistence type="predicted"/>
<organism evidence="1 2">
    <name type="scientific">Cymbomonas tetramitiformis</name>
    <dbReference type="NCBI Taxonomy" id="36881"/>
    <lineage>
        <taxon>Eukaryota</taxon>
        <taxon>Viridiplantae</taxon>
        <taxon>Chlorophyta</taxon>
        <taxon>Pyramimonadophyceae</taxon>
        <taxon>Pyramimonadales</taxon>
        <taxon>Pyramimonadaceae</taxon>
        <taxon>Cymbomonas</taxon>
    </lineage>
</organism>
<evidence type="ECO:0000313" key="2">
    <source>
        <dbReference type="Proteomes" id="UP001190700"/>
    </source>
</evidence>
<evidence type="ECO:0000313" key="1">
    <source>
        <dbReference type="EMBL" id="KAK3244454.1"/>
    </source>
</evidence>
<keyword evidence="2" id="KW-1185">Reference proteome</keyword>